<protein>
    <submittedName>
        <fullName evidence="7">Transcriptional regulator, AraC family with amidase-like domain</fullName>
    </submittedName>
</protein>
<evidence type="ECO:0000259" key="6">
    <source>
        <dbReference type="PROSITE" id="PS01124"/>
    </source>
</evidence>
<dbReference type="InterPro" id="IPR029062">
    <property type="entry name" value="Class_I_gatase-like"/>
</dbReference>
<dbReference type="Pfam" id="PF01965">
    <property type="entry name" value="DJ-1_PfpI"/>
    <property type="match status" value="1"/>
</dbReference>
<dbReference type="RefSeq" id="WP_011751128.1">
    <property type="nucleotide sequence ID" value="NC_008688.1"/>
</dbReference>
<dbReference type="PROSITE" id="PS01124">
    <property type="entry name" value="HTH_ARAC_FAMILY_2"/>
    <property type="match status" value="1"/>
</dbReference>
<dbReference type="PRINTS" id="PR00032">
    <property type="entry name" value="HTHARAC"/>
</dbReference>
<dbReference type="Gene3D" id="3.40.50.880">
    <property type="match status" value="1"/>
</dbReference>
<dbReference type="EnsemblBacteria" id="ABL72970">
    <property type="protein sequence ID" value="ABL72970"/>
    <property type="gene ID" value="Pden_4910"/>
</dbReference>
<evidence type="ECO:0000256" key="3">
    <source>
        <dbReference type="ARBA" id="ARBA00023163"/>
    </source>
</evidence>
<dbReference type="GO" id="GO:0003700">
    <property type="term" value="F:DNA-binding transcription factor activity"/>
    <property type="evidence" value="ECO:0007669"/>
    <property type="project" value="InterPro"/>
</dbReference>
<dbReference type="InterPro" id="IPR018060">
    <property type="entry name" value="HTH_AraC"/>
</dbReference>
<dbReference type="eggNOG" id="COG4977">
    <property type="taxonomic scope" value="Bacteria"/>
</dbReference>
<accession>A1BBS6</accession>
<dbReference type="InterPro" id="IPR020449">
    <property type="entry name" value="Tscrpt_reg_AraC-type_HTH"/>
</dbReference>
<dbReference type="SMART" id="SM00342">
    <property type="entry name" value="HTH_ARAC"/>
    <property type="match status" value="1"/>
</dbReference>
<dbReference type="GO" id="GO:0043565">
    <property type="term" value="F:sequence-specific DNA binding"/>
    <property type="evidence" value="ECO:0007669"/>
    <property type="project" value="InterPro"/>
</dbReference>
<dbReference type="GeneID" id="93454334"/>
<geneLocation type="plasmid" evidence="8">
    <name>pPD1222</name>
</geneLocation>
<keyword evidence="5" id="KW-0812">Transmembrane</keyword>
<dbReference type="AlphaFoldDB" id="A1BBS6"/>
<organism evidence="7 8">
    <name type="scientific">Paracoccus denitrificans (strain Pd 1222)</name>
    <dbReference type="NCBI Taxonomy" id="318586"/>
    <lineage>
        <taxon>Bacteria</taxon>
        <taxon>Pseudomonadati</taxon>
        <taxon>Pseudomonadota</taxon>
        <taxon>Alphaproteobacteria</taxon>
        <taxon>Rhodobacterales</taxon>
        <taxon>Paracoccaceae</taxon>
        <taxon>Paracoccus</taxon>
    </lineage>
</organism>
<reference evidence="8" key="1">
    <citation type="submission" date="2006-12" db="EMBL/GenBank/DDBJ databases">
        <title>Complete sequence of plasmid 1 of Paracoccus denitrificans PD1222.</title>
        <authorList>
            <person name="Copeland A."/>
            <person name="Lucas S."/>
            <person name="Lapidus A."/>
            <person name="Barry K."/>
            <person name="Detter J.C."/>
            <person name="Glavina del Rio T."/>
            <person name="Hammon N."/>
            <person name="Israni S."/>
            <person name="Dalin E."/>
            <person name="Tice H."/>
            <person name="Pitluck S."/>
            <person name="Munk A.C."/>
            <person name="Brettin T."/>
            <person name="Bruce D."/>
            <person name="Han C."/>
            <person name="Tapia R."/>
            <person name="Gilna P."/>
            <person name="Schmutz J."/>
            <person name="Larimer F."/>
            <person name="Land M."/>
            <person name="Hauser L."/>
            <person name="Kyrpides N."/>
            <person name="Lykidis A."/>
            <person name="Spiro S."/>
            <person name="Richardson D.J."/>
            <person name="Moir J.W.B."/>
            <person name="Ferguson S.J."/>
            <person name="van Spanning R.J.M."/>
            <person name="Richardson P."/>
        </authorList>
    </citation>
    <scope>NUCLEOTIDE SEQUENCE [LARGE SCALE GENOMIC DNA]</scope>
    <source>
        <strain evidence="8">Pd 1222</strain>
        <plasmid evidence="8">pPD1222</plasmid>
    </source>
</reference>
<evidence type="ECO:0000256" key="2">
    <source>
        <dbReference type="ARBA" id="ARBA00023125"/>
    </source>
</evidence>
<dbReference type="CDD" id="cd03136">
    <property type="entry name" value="GATase1_AraC_ArgR_like"/>
    <property type="match status" value="1"/>
</dbReference>
<dbReference type="SUPFAM" id="SSF52317">
    <property type="entry name" value="Class I glutamine amidotransferase-like"/>
    <property type="match status" value="1"/>
</dbReference>
<dbReference type="PANTHER" id="PTHR43130:SF3">
    <property type="entry name" value="HTH-TYPE TRANSCRIPTIONAL REGULATOR RV1931C"/>
    <property type="match status" value="1"/>
</dbReference>
<gene>
    <name evidence="7" type="ordered locus">Pden_4910</name>
</gene>
<keyword evidence="5" id="KW-1133">Transmembrane helix</keyword>
<dbReference type="PANTHER" id="PTHR43130">
    <property type="entry name" value="ARAC-FAMILY TRANSCRIPTIONAL REGULATOR"/>
    <property type="match status" value="1"/>
</dbReference>
<keyword evidence="7" id="KW-0614">Plasmid</keyword>
<dbReference type="EMBL" id="CP000491">
    <property type="protein sequence ID" value="ABL72970.1"/>
    <property type="molecule type" value="Genomic_DNA"/>
</dbReference>
<feature type="transmembrane region" description="Helical" evidence="5">
    <location>
        <begin position="105"/>
        <end position="125"/>
    </location>
</feature>
<dbReference type="SUPFAM" id="SSF46689">
    <property type="entry name" value="Homeodomain-like"/>
    <property type="match status" value="1"/>
</dbReference>
<dbReference type="PROSITE" id="PS00041">
    <property type="entry name" value="HTH_ARAC_FAMILY_1"/>
    <property type="match status" value="1"/>
</dbReference>
<evidence type="ECO:0000256" key="4">
    <source>
        <dbReference type="SAM" id="MobiDB-lite"/>
    </source>
</evidence>
<evidence type="ECO:0000313" key="8">
    <source>
        <dbReference type="Proteomes" id="UP000000361"/>
    </source>
</evidence>
<dbReference type="HOGENOM" id="CLU_000445_59_0_5"/>
<proteinExistence type="predicted"/>
<dbReference type="InterPro" id="IPR009057">
    <property type="entry name" value="Homeodomain-like_sf"/>
</dbReference>
<dbReference type="OrthoDB" id="9793400at2"/>
<feature type="region of interest" description="Disordered" evidence="4">
    <location>
        <begin position="310"/>
        <end position="388"/>
    </location>
</feature>
<evidence type="ECO:0000256" key="5">
    <source>
        <dbReference type="SAM" id="Phobius"/>
    </source>
</evidence>
<keyword evidence="5" id="KW-0472">Membrane</keyword>
<dbReference type="Proteomes" id="UP000000361">
    <property type="component" value="Chromosome 1"/>
</dbReference>
<keyword evidence="8" id="KW-1185">Reference proteome</keyword>
<dbReference type="InterPro" id="IPR018062">
    <property type="entry name" value="HTH_AraC-typ_CS"/>
</dbReference>
<dbReference type="Gene3D" id="1.10.10.60">
    <property type="entry name" value="Homeodomain-like"/>
    <property type="match status" value="1"/>
</dbReference>
<dbReference type="InterPro" id="IPR052158">
    <property type="entry name" value="INH-QAR"/>
</dbReference>
<dbReference type="KEGG" id="pde:Pden_4910"/>
<feature type="domain" description="HTH araC/xylS-type" evidence="6">
    <location>
        <begin position="219"/>
        <end position="317"/>
    </location>
</feature>
<dbReference type="Pfam" id="PF12833">
    <property type="entry name" value="HTH_18"/>
    <property type="match status" value="1"/>
</dbReference>
<feature type="compositionally biased region" description="Polar residues" evidence="4">
    <location>
        <begin position="326"/>
        <end position="339"/>
    </location>
</feature>
<name>A1BBS6_PARDP</name>
<evidence type="ECO:0000256" key="1">
    <source>
        <dbReference type="ARBA" id="ARBA00023015"/>
    </source>
</evidence>
<evidence type="ECO:0000313" key="7">
    <source>
        <dbReference type="EMBL" id="ABL72970.1"/>
    </source>
</evidence>
<sequence length="388" mass="41892">MRPDSRPRRYGFLLLPDYALMSAASAVEPLRAANLLSGRPLYDLQFVSIEGGFMPSSVAGGFETIALAEADENLDILFVVAGGDPLAQRDPRVLAFVRRLARRGVALGGISGGAAILAAAGVMAARRFTIHWQHLDAMRETWPDALIERRLFVIDRDRFTCAGGMAPLDMMHALIASAHGAALARAVSDWFIHTGIREAEAPQQLDPARKYDLHHPALVAMVELMTSHIADPLGLEDLGQLCDITPRHLERLAQAQLGESVMQFYRRLRLDKARELLTQSGLPLAEIALATGFASRSHFSRSFRAQFGISPSSRRQNHARPEGQACSATPPSSISQKASPISAGRSAPCSDDKEARCGSDNGSAGFPCRALHGSGPVRPSIAPHDRLA</sequence>
<dbReference type="InterPro" id="IPR002818">
    <property type="entry name" value="DJ-1/PfpI"/>
</dbReference>
<keyword evidence="3" id="KW-0804">Transcription</keyword>
<keyword evidence="1" id="KW-0805">Transcription regulation</keyword>
<keyword evidence="2" id="KW-0238">DNA-binding</keyword>